<evidence type="ECO:0000256" key="5">
    <source>
        <dbReference type="SAM" id="SignalP"/>
    </source>
</evidence>
<evidence type="ECO:0000313" key="8">
    <source>
        <dbReference type="Proteomes" id="UP000261360"/>
    </source>
</evidence>
<dbReference type="PANTHER" id="PTHR22923">
    <property type="entry name" value="CEREBELLIN-RELATED"/>
    <property type="match status" value="1"/>
</dbReference>
<dbReference type="AlphaFoldDB" id="A0A3B4X5J9"/>
<feature type="chain" id="PRO_5017330367" description="C1q domain-containing protein" evidence="5">
    <location>
        <begin position="20"/>
        <end position="213"/>
    </location>
</feature>
<organism evidence="7 8">
    <name type="scientific">Seriola lalandi dorsalis</name>
    <dbReference type="NCBI Taxonomy" id="1841481"/>
    <lineage>
        <taxon>Eukaryota</taxon>
        <taxon>Metazoa</taxon>
        <taxon>Chordata</taxon>
        <taxon>Craniata</taxon>
        <taxon>Vertebrata</taxon>
        <taxon>Euteleostomi</taxon>
        <taxon>Actinopterygii</taxon>
        <taxon>Neopterygii</taxon>
        <taxon>Teleostei</taxon>
        <taxon>Neoteleostei</taxon>
        <taxon>Acanthomorphata</taxon>
        <taxon>Carangaria</taxon>
        <taxon>Carangiformes</taxon>
        <taxon>Carangidae</taxon>
        <taxon>Seriola</taxon>
    </lineage>
</organism>
<evidence type="ECO:0000313" key="7">
    <source>
        <dbReference type="Ensembl" id="ENSSLDP00000012909.1"/>
    </source>
</evidence>
<reference evidence="7" key="1">
    <citation type="submission" date="2025-08" db="UniProtKB">
        <authorList>
            <consortium name="Ensembl"/>
        </authorList>
    </citation>
    <scope>IDENTIFICATION</scope>
</reference>
<dbReference type="Ensembl" id="ENSSLDT00000013382.1">
    <property type="protein sequence ID" value="ENSSLDP00000012909.1"/>
    <property type="gene ID" value="ENSSLDG00000010271.1"/>
</dbReference>
<protein>
    <recommendedName>
        <fullName evidence="6">C1q domain-containing protein</fullName>
    </recommendedName>
</protein>
<keyword evidence="2" id="KW-0964">Secreted</keyword>
<feature type="signal peptide" evidence="5">
    <location>
        <begin position="1"/>
        <end position="19"/>
    </location>
</feature>
<sequence>TIRVSVLLVLLFCLSGASTQAESGGADQGLETSGQTCGDFWDELRALRDMVVEQRVELRNTKAELQTQKDKAAEPMKIAFSAGLGVSGKVGPFNTETPLVYSREVTNIGGAYNPLTGIFTATVKGVYYFRFSAFSNANGEVMAVNLYHDSQRILHNSEWATGNNFFSNALILQLEQGSVVHMRLQADSGLYDDPNSWNIFSGFLLYSPMPLQS</sequence>
<feature type="domain" description="C1q" evidence="6">
    <location>
        <begin position="73"/>
        <end position="211"/>
    </location>
</feature>
<dbReference type="PRINTS" id="PR00007">
    <property type="entry name" value="COMPLEMNTC1Q"/>
</dbReference>
<evidence type="ECO:0000259" key="6">
    <source>
        <dbReference type="PROSITE" id="PS50871"/>
    </source>
</evidence>
<dbReference type="PANTHER" id="PTHR22923:SF102">
    <property type="entry name" value="CEREBELLIN 13-RELATED"/>
    <property type="match status" value="1"/>
</dbReference>
<reference evidence="7" key="2">
    <citation type="submission" date="2025-09" db="UniProtKB">
        <authorList>
            <consortium name="Ensembl"/>
        </authorList>
    </citation>
    <scope>IDENTIFICATION</scope>
</reference>
<dbReference type="InterPro" id="IPR050822">
    <property type="entry name" value="Cerebellin_Synaptic_Org"/>
</dbReference>
<name>A0A3B4X5J9_SERLL</name>
<keyword evidence="3 5" id="KW-0732">Signal</keyword>
<evidence type="ECO:0000256" key="1">
    <source>
        <dbReference type="ARBA" id="ARBA00004613"/>
    </source>
</evidence>
<dbReference type="GO" id="GO:0005576">
    <property type="term" value="C:extracellular region"/>
    <property type="evidence" value="ECO:0007669"/>
    <property type="project" value="UniProtKB-SubCell"/>
</dbReference>
<evidence type="ECO:0000256" key="4">
    <source>
        <dbReference type="SAM" id="Coils"/>
    </source>
</evidence>
<dbReference type="GeneTree" id="ENSGT00940000163520"/>
<dbReference type="InterPro" id="IPR008983">
    <property type="entry name" value="Tumour_necrosis_fac-like_dom"/>
</dbReference>
<dbReference type="Gene3D" id="2.60.120.40">
    <property type="match status" value="1"/>
</dbReference>
<keyword evidence="4" id="KW-0175">Coiled coil</keyword>
<keyword evidence="8" id="KW-1185">Reference proteome</keyword>
<dbReference type="PROSITE" id="PS50871">
    <property type="entry name" value="C1Q"/>
    <property type="match status" value="1"/>
</dbReference>
<feature type="coiled-coil region" evidence="4">
    <location>
        <begin position="44"/>
        <end position="71"/>
    </location>
</feature>
<accession>A0A3B4X5J9</accession>
<evidence type="ECO:0000256" key="2">
    <source>
        <dbReference type="ARBA" id="ARBA00022525"/>
    </source>
</evidence>
<comment type="subcellular location">
    <subcellularLocation>
        <location evidence="1">Secreted</location>
    </subcellularLocation>
</comment>
<dbReference type="Proteomes" id="UP000261360">
    <property type="component" value="Unplaced"/>
</dbReference>
<dbReference type="SUPFAM" id="SSF49842">
    <property type="entry name" value="TNF-like"/>
    <property type="match status" value="1"/>
</dbReference>
<dbReference type="InterPro" id="IPR001073">
    <property type="entry name" value="C1q_dom"/>
</dbReference>
<dbReference type="SMART" id="SM00110">
    <property type="entry name" value="C1Q"/>
    <property type="match status" value="1"/>
</dbReference>
<evidence type="ECO:0000256" key="3">
    <source>
        <dbReference type="ARBA" id="ARBA00022729"/>
    </source>
</evidence>
<proteinExistence type="predicted"/>
<dbReference type="Pfam" id="PF00386">
    <property type="entry name" value="C1q"/>
    <property type="match status" value="1"/>
</dbReference>